<feature type="compositionally biased region" description="Pro residues" evidence="3">
    <location>
        <begin position="23"/>
        <end position="36"/>
    </location>
</feature>
<keyword evidence="4" id="KW-1133">Transmembrane helix</keyword>
<reference evidence="8 9" key="1">
    <citation type="submission" date="2020-11" db="EMBL/GenBank/DDBJ databases">
        <authorList>
            <person name="Kim M.K."/>
        </authorList>
    </citation>
    <scope>NUCLEOTIDE SEQUENCE [LARGE SCALE GENOMIC DNA]</scope>
    <source>
        <strain evidence="8 9">BT662</strain>
    </source>
</reference>
<proteinExistence type="inferred from homology"/>
<gene>
    <name evidence="8" type="ORF">I2H31_13010</name>
</gene>
<evidence type="ECO:0000313" key="8">
    <source>
        <dbReference type="EMBL" id="MBF9222023.1"/>
    </source>
</evidence>
<dbReference type="PANTHER" id="PTHR30469">
    <property type="entry name" value="MULTIDRUG RESISTANCE PROTEIN MDTA"/>
    <property type="match status" value="1"/>
</dbReference>
<feature type="domain" description="YknX-like C-terminal permuted SH3-like" evidence="7">
    <location>
        <begin position="341"/>
        <end position="408"/>
    </location>
</feature>
<comment type="caution">
    <text evidence="8">The sequence shown here is derived from an EMBL/GenBank/DDBJ whole genome shotgun (WGS) entry which is preliminary data.</text>
</comment>
<dbReference type="PANTHER" id="PTHR30469:SF36">
    <property type="entry name" value="BLL3903 PROTEIN"/>
    <property type="match status" value="1"/>
</dbReference>
<dbReference type="InterPro" id="IPR058637">
    <property type="entry name" value="YknX-like_C"/>
</dbReference>
<dbReference type="RefSeq" id="WP_196293481.1">
    <property type="nucleotide sequence ID" value="NZ_JADQDM010000006.1"/>
</dbReference>
<feature type="domain" description="CusB-like beta-barrel" evidence="6">
    <location>
        <begin position="263"/>
        <end position="333"/>
    </location>
</feature>
<keyword evidence="2" id="KW-0175">Coiled coil</keyword>
<dbReference type="EMBL" id="JADQDM010000006">
    <property type="protein sequence ID" value="MBF9222023.1"/>
    <property type="molecule type" value="Genomic_DNA"/>
</dbReference>
<evidence type="ECO:0000256" key="1">
    <source>
        <dbReference type="ARBA" id="ARBA00009477"/>
    </source>
</evidence>
<dbReference type="InterPro" id="IPR058792">
    <property type="entry name" value="Beta-barrel_RND_2"/>
</dbReference>
<dbReference type="Gene3D" id="1.10.287.470">
    <property type="entry name" value="Helix hairpin bin"/>
    <property type="match status" value="1"/>
</dbReference>
<keyword evidence="4" id="KW-0472">Membrane</keyword>
<evidence type="ECO:0000256" key="4">
    <source>
        <dbReference type="SAM" id="Phobius"/>
    </source>
</evidence>
<feature type="region of interest" description="Disordered" evidence="3">
    <location>
        <begin position="1"/>
        <end position="41"/>
    </location>
</feature>
<comment type="similarity">
    <text evidence="1">Belongs to the membrane fusion protein (MFP) (TC 8.A.1) family.</text>
</comment>
<evidence type="ECO:0000256" key="2">
    <source>
        <dbReference type="SAM" id="Coils"/>
    </source>
</evidence>
<accession>A0ABS0I500</accession>
<dbReference type="Pfam" id="PF25917">
    <property type="entry name" value="BSH_RND"/>
    <property type="match status" value="1"/>
</dbReference>
<dbReference type="Gene3D" id="2.40.420.20">
    <property type="match status" value="1"/>
</dbReference>
<feature type="compositionally biased region" description="Gly residues" evidence="3">
    <location>
        <begin position="76"/>
        <end position="98"/>
    </location>
</feature>
<dbReference type="Proteomes" id="UP000618931">
    <property type="component" value="Unassembled WGS sequence"/>
</dbReference>
<keyword evidence="9" id="KW-1185">Reference proteome</keyword>
<dbReference type="Pfam" id="PF25954">
    <property type="entry name" value="Beta-barrel_RND_2"/>
    <property type="match status" value="1"/>
</dbReference>
<name>A0ABS0I500_9BACT</name>
<dbReference type="InterPro" id="IPR006143">
    <property type="entry name" value="RND_pump_MFP"/>
</dbReference>
<organism evidence="8 9">
    <name type="scientific">Hymenobacter ruricola</name>
    <dbReference type="NCBI Taxonomy" id="2791023"/>
    <lineage>
        <taxon>Bacteria</taxon>
        <taxon>Pseudomonadati</taxon>
        <taxon>Bacteroidota</taxon>
        <taxon>Cytophagia</taxon>
        <taxon>Cytophagales</taxon>
        <taxon>Hymenobacteraceae</taxon>
        <taxon>Hymenobacter</taxon>
    </lineage>
</organism>
<feature type="coiled-coil region" evidence="2">
    <location>
        <begin position="163"/>
        <end position="221"/>
    </location>
</feature>
<protein>
    <submittedName>
        <fullName evidence="8">Efflux RND transporter periplasmic adaptor subunit</fullName>
    </submittedName>
</protein>
<feature type="domain" description="Multidrug resistance protein MdtA-like barrel-sandwich hybrid" evidence="5">
    <location>
        <begin position="130"/>
        <end position="251"/>
    </location>
</feature>
<evidence type="ECO:0000313" key="9">
    <source>
        <dbReference type="Proteomes" id="UP000618931"/>
    </source>
</evidence>
<feature type="compositionally biased region" description="Low complexity" evidence="3">
    <location>
        <begin position="1"/>
        <end position="22"/>
    </location>
</feature>
<evidence type="ECO:0000259" key="6">
    <source>
        <dbReference type="Pfam" id="PF25954"/>
    </source>
</evidence>
<dbReference type="InterPro" id="IPR058625">
    <property type="entry name" value="MdtA-like_BSH"/>
</dbReference>
<dbReference type="Gene3D" id="2.40.50.100">
    <property type="match status" value="1"/>
</dbReference>
<evidence type="ECO:0000259" key="5">
    <source>
        <dbReference type="Pfam" id="PF25917"/>
    </source>
</evidence>
<evidence type="ECO:0000259" key="7">
    <source>
        <dbReference type="Pfam" id="PF25989"/>
    </source>
</evidence>
<dbReference type="NCBIfam" id="TIGR01730">
    <property type="entry name" value="RND_mfp"/>
    <property type="match status" value="1"/>
</dbReference>
<feature type="region of interest" description="Disordered" evidence="3">
    <location>
        <begin position="71"/>
        <end position="98"/>
    </location>
</feature>
<dbReference type="Gene3D" id="2.40.30.170">
    <property type="match status" value="1"/>
</dbReference>
<keyword evidence="4" id="KW-0812">Transmembrane</keyword>
<sequence>MPLENTTTAPPQTWDTTTTPAPTVAPPPPAGPTPDTPPKRKRGWLGWVIAALVIGGMAWAKMHYFPSPTAGEKGGKGGAAGGGKGAPGGKGGPGGAGGPGAKVPVQVYVVAATKLSDEVASTGSVMADESVTIQSEISGKITSLNIQEGQPVRKGQLLFTINAADVQAQLQKQEYNIKLYQDQEKRQRTLLEKEYISRQEYEQSQNALLTAQADLQALRVNLAKAYVRAPFDGILGLRNTSVGAYVSPGTAITTLSRVKPVKIDFNVPSRFAQAVRVGDPVAVTDEATTKKFQAKVYAINPQIDPASRTLPVRAIYNNANMELRPGGFVRVNLVLGETDEALQIPTEAVVPVASGYTVFTVKKGKAAVQPVNIGVRSDKVIQITKGLAVGDTVIRTGILQVKAGDRVSIQK</sequence>
<dbReference type="SUPFAM" id="SSF111369">
    <property type="entry name" value="HlyD-like secretion proteins"/>
    <property type="match status" value="1"/>
</dbReference>
<feature type="transmembrane region" description="Helical" evidence="4">
    <location>
        <begin position="44"/>
        <end position="60"/>
    </location>
</feature>
<dbReference type="Pfam" id="PF25989">
    <property type="entry name" value="YknX_C"/>
    <property type="match status" value="1"/>
</dbReference>
<evidence type="ECO:0000256" key="3">
    <source>
        <dbReference type="SAM" id="MobiDB-lite"/>
    </source>
</evidence>